<evidence type="ECO:0000313" key="1">
    <source>
        <dbReference type="EMBL" id="KAF2200625.1"/>
    </source>
</evidence>
<accession>A0A9P4JK71</accession>
<dbReference type="OrthoDB" id="5428038at2759"/>
<organism evidence="1 2">
    <name type="scientific">Delitschia confertaspora ATCC 74209</name>
    <dbReference type="NCBI Taxonomy" id="1513339"/>
    <lineage>
        <taxon>Eukaryota</taxon>
        <taxon>Fungi</taxon>
        <taxon>Dikarya</taxon>
        <taxon>Ascomycota</taxon>
        <taxon>Pezizomycotina</taxon>
        <taxon>Dothideomycetes</taxon>
        <taxon>Pleosporomycetidae</taxon>
        <taxon>Pleosporales</taxon>
        <taxon>Delitschiaceae</taxon>
        <taxon>Delitschia</taxon>
    </lineage>
</organism>
<sequence>MSKSSIPHENLFEFTVQFLYEYRHADTVISFLKLIEAKGGKISNPEFLHQFMLRVLDEDSPFAYHLCRAISALDVSSDPQFPLRSILEALETRHKFQDIIDRAETSQLLPASLKDLPIDELQKAQTVLIHQVAHQYSIDHSRSCRSAQQQVNLLFKYLRARDLPIGPLFTRAVVRVCITRPMMERRWVSRRRVEAICRIVAKVEGTEVAGQVRSTFLDWRGGLITDSHRKLIELGGSGSAHVNTMRRLGLI</sequence>
<evidence type="ECO:0000313" key="2">
    <source>
        <dbReference type="Proteomes" id="UP000799536"/>
    </source>
</evidence>
<gene>
    <name evidence="1" type="ORF">GQ43DRAFT_373404</name>
</gene>
<comment type="caution">
    <text evidence="1">The sequence shown here is derived from an EMBL/GenBank/DDBJ whole genome shotgun (WGS) entry which is preliminary data.</text>
</comment>
<dbReference type="Proteomes" id="UP000799536">
    <property type="component" value="Unassembled WGS sequence"/>
</dbReference>
<reference evidence="1" key="1">
    <citation type="journal article" date="2020" name="Stud. Mycol.">
        <title>101 Dothideomycetes genomes: a test case for predicting lifestyles and emergence of pathogens.</title>
        <authorList>
            <person name="Haridas S."/>
            <person name="Albert R."/>
            <person name="Binder M."/>
            <person name="Bloem J."/>
            <person name="Labutti K."/>
            <person name="Salamov A."/>
            <person name="Andreopoulos B."/>
            <person name="Baker S."/>
            <person name="Barry K."/>
            <person name="Bills G."/>
            <person name="Bluhm B."/>
            <person name="Cannon C."/>
            <person name="Castanera R."/>
            <person name="Culley D."/>
            <person name="Daum C."/>
            <person name="Ezra D."/>
            <person name="Gonzalez J."/>
            <person name="Henrissat B."/>
            <person name="Kuo A."/>
            <person name="Liang C."/>
            <person name="Lipzen A."/>
            <person name="Lutzoni F."/>
            <person name="Magnuson J."/>
            <person name="Mondo S."/>
            <person name="Nolan M."/>
            <person name="Ohm R."/>
            <person name="Pangilinan J."/>
            <person name="Park H.-J."/>
            <person name="Ramirez L."/>
            <person name="Alfaro M."/>
            <person name="Sun H."/>
            <person name="Tritt A."/>
            <person name="Yoshinaga Y."/>
            <person name="Zwiers L.-H."/>
            <person name="Turgeon B."/>
            <person name="Goodwin S."/>
            <person name="Spatafora J."/>
            <person name="Crous P."/>
            <person name="Grigoriev I."/>
        </authorList>
    </citation>
    <scope>NUCLEOTIDE SEQUENCE</scope>
    <source>
        <strain evidence="1">ATCC 74209</strain>
    </source>
</reference>
<protein>
    <submittedName>
        <fullName evidence="1">Uncharacterized protein</fullName>
    </submittedName>
</protein>
<dbReference type="AlphaFoldDB" id="A0A9P4JK71"/>
<name>A0A9P4JK71_9PLEO</name>
<dbReference type="EMBL" id="ML994013">
    <property type="protein sequence ID" value="KAF2200625.1"/>
    <property type="molecule type" value="Genomic_DNA"/>
</dbReference>
<proteinExistence type="predicted"/>
<keyword evidence="2" id="KW-1185">Reference proteome</keyword>